<protein>
    <submittedName>
        <fullName evidence="2">Uncharacterized protein</fullName>
    </submittedName>
</protein>
<proteinExistence type="predicted"/>
<keyword evidence="3" id="KW-1185">Reference proteome</keyword>
<dbReference type="OrthoDB" id="5331170at2759"/>
<organism evidence="2 3">
    <name type="scientific">Endocarpon pusillum</name>
    <dbReference type="NCBI Taxonomy" id="364733"/>
    <lineage>
        <taxon>Eukaryota</taxon>
        <taxon>Fungi</taxon>
        <taxon>Dikarya</taxon>
        <taxon>Ascomycota</taxon>
        <taxon>Pezizomycotina</taxon>
        <taxon>Eurotiomycetes</taxon>
        <taxon>Chaetothyriomycetidae</taxon>
        <taxon>Verrucariales</taxon>
        <taxon>Verrucariaceae</taxon>
        <taxon>Endocarpon</taxon>
    </lineage>
</organism>
<sequence>MAERPIKGWIWPKDKPHQGGKRSRRMNLIRDIFSGQGPDIFVGRLDNLEHLPTRSRWSRWADMYPNPNNRGLPALPWADRRQQRYDFSTRRYTNFHPNMCSDTEWDYSRDGELYLRAWWDADGHRHVV</sequence>
<feature type="compositionally biased region" description="Basic and acidic residues" evidence="1">
    <location>
        <begin position="1"/>
        <end position="17"/>
    </location>
</feature>
<dbReference type="AlphaFoldDB" id="A0A8H7E6N3"/>
<dbReference type="EMBL" id="JAACFV010000049">
    <property type="protein sequence ID" value="KAF7508826.1"/>
    <property type="molecule type" value="Genomic_DNA"/>
</dbReference>
<evidence type="ECO:0000256" key="1">
    <source>
        <dbReference type="SAM" id="MobiDB-lite"/>
    </source>
</evidence>
<name>A0A8H7E6N3_9EURO</name>
<evidence type="ECO:0000313" key="3">
    <source>
        <dbReference type="Proteomes" id="UP000606974"/>
    </source>
</evidence>
<comment type="caution">
    <text evidence="2">The sequence shown here is derived from an EMBL/GenBank/DDBJ whole genome shotgun (WGS) entry which is preliminary data.</text>
</comment>
<feature type="region of interest" description="Disordered" evidence="1">
    <location>
        <begin position="1"/>
        <end position="21"/>
    </location>
</feature>
<reference evidence="2" key="1">
    <citation type="submission" date="2020-02" db="EMBL/GenBank/DDBJ databases">
        <authorList>
            <person name="Palmer J.M."/>
        </authorList>
    </citation>
    <scope>NUCLEOTIDE SEQUENCE</scope>
    <source>
        <strain evidence="2">EPUS1.4</strain>
        <tissue evidence="2">Thallus</tissue>
    </source>
</reference>
<accession>A0A8H7E6N3</accession>
<dbReference type="Proteomes" id="UP000606974">
    <property type="component" value="Unassembled WGS sequence"/>
</dbReference>
<evidence type="ECO:0000313" key="2">
    <source>
        <dbReference type="EMBL" id="KAF7508826.1"/>
    </source>
</evidence>
<gene>
    <name evidence="2" type="ORF">GJ744_008703</name>
</gene>